<evidence type="ECO:0000313" key="4">
    <source>
        <dbReference type="EMBL" id="KOA61563.1"/>
    </source>
</evidence>
<dbReference type="PATRIC" id="fig|1365964.3.peg.2275"/>
<dbReference type="EMBL" id="AVQC01000032">
    <property type="protein sequence ID" value="KOA61563.1"/>
    <property type="molecule type" value="Genomic_DNA"/>
</dbReference>
<organism evidence="4 5">
    <name type="scientific">Bifidobacterium breve MCC 1114</name>
    <dbReference type="NCBI Taxonomy" id="1365964"/>
    <lineage>
        <taxon>Bacteria</taxon>
        <taxon>Bacillati</taxon>
        <taxon>Actinomycetota</taxon>
        <taxon>Actinomycetes</taxon>
        <taxon>Bifidobacteriales</taxon>
        <taxon>Bifidobacteriaceae</taxon>
        <taxon>Bifidobacterium</taxon>
    </lineage>
</organism>
<dbReference type="RefSeq" id="WP_230846445.1">
    <property type="nucleotide sequence ID" value="NZ_AVQC01000032.1"/>
</dbReference>
<dbReference type="PANTHER" id="PTHR43673:SF10">
    <property type="entry name" value="NADH DEHYDROGENASE_NAD(P)H NITROREDUCTASE XCC3605-RELATED"/>
    <property type="match status" value="1"/>
</dbReference>
<dbReference type="InterPro" id="IPR029479">
    <property type="entry name" value="Nitroreductase"/>
</dbReference>
<evidence type="ECO:0000256" key="2">
    <source>
        <dbReference type="ARBA" id="ARBA00023002"/>
    </source>
</evidence>
<dbReference type="GO" id="GO:0016491">
    <property type="term" value="F:oxidoreductase activity"/>
    <property type="evidence" value="ECO:0007669"/>
    <property type="project" value="UniProtKB-KW"/>
</dbReference>
<dbReference type="Proteomes" id="UP000036802">
    <property type="component" value="Unassembled WGS sequence"/>
</dbReference>
<evidence type="ECO:0000259" key="3">
    <source>
        <dbReference type="Pfam" id="PF00881"/>
    </source>
</evidence>
<feature type="domain" description="Nitroreductase" evidence="3">
    <location>
        <begin position="177"/>
        <end position="229"/>
    </location>
</feature>
<dbReference type="Gene3D" id="3.40.109.10">
    <property type="entry name" value="NADH Oxidase"/>
    <property type="match status" value="1"/>
</dbReference>
<protein>
    <recommendedName>
        <fullName evidence="3">Nitroreductase domain-containing protein</fullName>
    </recommendedName>
</protein>
<dbReference type="PANTHER" id="PTHR43673">
    <property type="entry name" value="NAD(P)H NITROREDUCTASE YDGI-RELATED"/>
    <property type="match status" value="1"/>
</dbReference>
<dbReference type="SUPFAM" id="SSF55469">
    <property type="entry name" value="FMN-dependent nitroreductase-like"/>
    <property type="match status" value="1"/>
</dbReference>
<comment type="caution">
    <text evidence="4">The sequence shown here is derived from an EMBL/GenBank/DDBJ whole genome shotgun (WGS) entry which is preliminary data.</text>
</comment>
<comment type="similarity">
    <text evidence="1">Belongs to the nitroreductase family.</text>
</comment>
<accession>A0A0L7CPP8</accession>
<reference evidence="4 5" key="1">
    <citation type="journal article" date="2015" name="Int J Genomics">
        <title>Comparative Genomics Revealed Genetic Diversity and Species/Strain-Level Differences in Carbohydrate Metabolism of Three Probiotic Bifidobacterial Species.</title>
        <authorList>
            <person name="Odamaki T."/>
            <person name="Horigome A."/>
            <person name="Sugahara H."/>
            <person name="Hashikura N."/>
            <person name="Minami J."/>
            <person name="Xiao J.Z."/>
            <person name="Abe F."/>
        </authorList>
    </citation>
    <scope>NUCLEOTIDE SEQUENCE [LARGE SCALE GENOMIC DNA]</scope>
    <source>
        <strain evidence="4 5">MCC 1114</strain>
    </source>
</reference>
<keyword evidence="2" id="KW-0560">Oxidoreductase</keyword>
<feature type="domain" description="Nitroreductase" evidence="3">
    <location>
        <begin position="252"/>
        <end position="319"/>
    </location>
</feature>
<dbReference type="InterPro" id="IPR000415">
    <property type="entry name" value="Nitroreductase-like"/>
</dbReference>
<evidence type="ECO:0000313" key="5">
    <source>
        <dbReference type="Proteomes" id="UP000036802"/>
    </source>
</evidence>
<gene>
    <name evidence="4" type="ORF">BBM1114_11245</name>
</gene>
<name>A0A0L7CPP8_BIFBR</name>
<dbReference type="AlphaFoldDB" id="A0A0L7CPP8"/>
<dbReference type="Pfam" id="PF00881">
    <property type="entry name" value="Nitroreductase"/>
    <property type="match status" value="2"/>
</dbReference>
<evidence type="ECO:0000256" key="1">
    <source>
        <dbReference type="ARBA" id="ARBA00007118"/>
    </source>
</evidence>
<proteinExistence type="inferred from homology"/>
<dbReference type="CDD" id="cd02062">
    <property type="entry name" value="Nitro_FMN_reductase"/>
    <property type="match status" value="1"/>
</dbReference>
<sequence length="343" mass="39349">MTMGVKQQIRKMVPKHVWRTLQRAKANMKLKSYYSRQRKRFLNNCAGPWNSEQSEQLRGTMVYYVHRIEKGLSHQCFRDGFGRSAFSELKTVMEQWRKHSYPVDDVTYQAAQNVIRAYVRKHRAIGKPVPRFVGEWFPAEIASADKPYDSAAEAGTKTVRAADKRNNASSDYATLFAGRTSVREYAETDVDKEKLHNAVAIAMKTPSVCNRQAYRILFIRNPKFIERALALQGGWRGYSMPPVLALISVDVRSFVSVEERNEPYIDGGLFTMSFLTALEYESLASCPLNTMMRANQEQEIRKLLGVPDYEVLIAFVAIGNFPESIESPVSFRYRPEFVTRELN</sequence>